<dbReference type="InterPro" id="IPR029044">
    <property type="entry name" value="Nucleotide-diphossugar_trans"/>
</dbReference>
<dbReference type="InterPro" id="IPR007577">
    <property type="entry name" value="GlycoTrfase_DXD_sugar-bd_CS"/>
</dbReference>
<dbReference type="Pfam" id="PF04488">
    <property type="entry name" value="Gly_transf_sug"/>
    <property type="match status" value="1"/>
</dbReference>
<comment type="similarity">
    <text evidence="1">Belongs to the glycosyltransferase 32 family.</text>
</comment>
<reference evidence="2 3" key="1">
    <citation type="journal article" date="2024" name="IMA Fungus">
        <title>IMA Genome - F19 : A genome assembly and annotation guide to empower mycologists, including annotated draft genome sequences of Ceratocystis pirilliformis, Diaporthe australafricana, Fusarium ophioides, Paecilomyces lecythidis, and Sporothrix stenoceras.</title>
        <authorList>
            <person name="Aylward J."/>
            <person name="Wilson A.M."/>
            <person name="Visagie C.M."/>
            <person name="Spraker J."/>
            <person name="Barnes I."/>
            <person name="Buitendag C."/>
            <person name="Ceriani C."/>
            <person name="Del Mar Angel L."/>
            <person name="du Plessis D."/>
            <person name="Fuchs T."/>
            <person name="Gasser K."/>
            <person name="Kramer D."/>
            <person name="Li W."/>
            <person name="Munsamy K."/>
            <person name="Piso A."/>
            <person name="Price J.L."/>
            <person name="Sonnekus B."/>
            <person name="Thomas C."/>
            <person name="van der Nest A."/>
            <person name="van Dijk A."/>
            <person name="van Heerden A."/>
            <person name="van Vuuren N."/>
            <person name="Yilmaz N."/>
            <person name="Duong T.A."/>
            <person name="van der Merwe N.A."/>
            <person name="Wingfield M.J."/>
            <person name="Wingfield B.D."/>
        </authorList>
    </citation>
    <scope>NUCLEOTIDE SEQUENCE [LARGE SCALE GENOMIC DNA]</scope>
    <source>
        <strain evidence="2 3">CMW 18300</strain>
    </source>
</reference>
<comment type="caution">
    <text evidence="2">The sequence shown here is derived from an EMBL/GenBank/DDBJ whole genome shotgun (WGS) entry which is preliminary data.</text>
</comment>
<evidence type="ECO:0000313" key="2">
    <source>
        <dbReference type="EMBL" id="KAL1867450.1"/>
    </source>
</evidence>
<dbReference type="SUPFAM" id="SSF53448">
    <property type="entry name" value="Nucleotide-diphospho-sugar transferases"/>
    <property type="match status" value="1"/>
</dbReference>
<proteinExistence type="inferred from homology"/>
<evidence type="ECO:0008006" key="4">
    <source>
        <dbReference type="Google" id="ProtNLM"/>
    </source>
</evidence>
<organism evidence="2 3">
    <name type="scientific">Diaporthe australafricana</name>
    <dbReference type="NCBI Taxonomy" id="127596"/>
    <lineage>
        <taxon>Eukaryota</taxon>
        <taxon>Fungi</taxon>
        <taxon>Dikarya</taxon>
        <taxon>Ascomycota</taxon>
        <taxon>Pezizomycotina</taxon>
        <taxon>Sordariomycetes</taxon>
        <taxon>Sordariomycetidae</taxon>
        <taxon>Diaporthales</taxon>
        <taxon>Diaporthaceae</taxon>
        <taxon>Diaporthe</taxon>
    </lineage>
</organism>
<dbReference type="PANTHER" id="PTHR31834">
    <property type="entry name" value="INITIATION-SPECIFIC ALPHA-1,6-MANNOSYLTRANSFERASE"/>
    <property type="match status" value="1"/>
</dbReference>
<dbReference type="EMBL" id="JAWRVE010000050">
    <property type="protein sequence ID" value="KAL1867450.1"/>
    <property type="molecule type" value="Genomic_DNA"/>
</dbReference>
<keyword evidence="3" id="KW-1185">Reference proteome</keyword>
<dbReference type="Proteomes" id="UP001583177">
    <property type="component" value="Unassembled WGS sequence"/>
</dbReference>
<dbReference type="Gene3D" id="3.90.550.20">
    <property type="match status" value="1"/>
</dbReference>
<evidence type="ECO:0000313" key="3">
    <source>
        <dbReference type="Proteomes" id="UP001583177"/>
    </source>
</evidence>
<accession>A0ABR3WVL5</accession>
<gene>
    <name evidence="2" type="ORF">Daus18300_006294</name>
</gene>
<dbReference type="InterPro" id="IPR039367">
    <property type="entry name" value="Och1-like"/>
</dbReference>
<protein>
    <recommendedName>
        <fullName evidence="4">Initiation-specific alpha-1,6-mannosyltransferase</fullName>
    </recommendedName>
</protein>
<evidence type="ECO:0000256" key="1">
    <source>
        <dbReference type="ARBA" id="ARBA00009003"/>
    </source>
</evidence>
<name>A0ABR3WVL5_9PEZI</name>
<dbReference type="PANTHER" id="PTHR31834:SF8">
    <property type="entry name" value="TRANSFERASE, PUTATIVE (AFU_ORTHOLOGUE AFUA_6G14040)-RELATED"/>
    <property type="match status" value="1"/>
</dbReference>
<sequence>MLAAWLPSWSPKRKLVLLPLVAIGFILYQSWHIAALSYKPTLGLDSSPPSTASIFPNKIWYKLGPKGLSDNAKVWTKSCTELNPNYHAEFLTDTSADQWVMDKYAHRPEILESYLGLSVPILKADFLRYLLLYEEGGVWFDLDVSCEVPIDDWVPAHYQNNTSLLVGWEFDMGWGYNIIHQLESWSLAAKPKLPHMMVAIEEISQSLHRIASEKQTTISGVTLSMVGDVVDFTGPRRLTRSIFKEVQRALGLEDSEFAPLENSTWFLTEPKLLGEVLILPGFSFSSSMNKYEEAEVTGPPLVTHHYAGSWKNDHGGEQ</sequence>